<name>A0A840VMH7_9BACT</name>
<organism evidence="2 3">
    <name type="scientific">Haloferula luteola</name>
    <dbReference type="NCBI Taxonomy" id="595692"/>
    <lineage>
        <taxon>Bacteria</taxon>
        <taxon>Pseudomonadati</taxon>
        <taxon>Verrucomicrobiota</taxon>
        <taxon>Verrucomicrobiia</taxon>
        <taxon>Verrucomicrobiales</taxon>
        <taxon>Verrucomicrobiaceae</taxon>
        <taxon>Haloferula</taxon>
    </lineage>
</organism>
<proteinExistence type="predicted"/>
<protein>
    <submittedName>
        <fullName evidence="2">Uncharacterized protein</fullName>
    </submittedName>
</protein>
<keyword evidence="3" id="KW-1185">Reference proteome</keyword>
<sequence length="38" mass="4204">MPSRNAPEPGEGGSLTLPLTDPVRKNRLEMTEKIFSFS</sequence>
<reference evidence="2 3" key="1">
    <citation type="submission" date="2020-08" db="EMBL/GenBank/DDBJ databases">
        <title>Genomic Encyclopedia of Type Strains, Phase IV (KMG-IV): sequencing the most valuable type-strain genomes for metagenomic binning, comparative biology and taxonomic classification.</title>
        <authorList>
            <person name="Goeker M."/>
        </authorList>
    </citation>
    <scope>NUCLEOTIDE SEQUENCE [LARGE SCALE GENOMIC DNA]</scope>
    <source>
        <strain evidence="2 3">YC6886</strain>
    </source>
</reference>
<gene>
    <name evidence="2" type="ORF">HNR46_004095</name>
</gene>
<evidence type="ECO:0000313" key="2">
    <source>
        <dbReference type="EMBL" id="MBB5353831.1"/>
    </source>
</evidence>
<dbReference type="AlphaFoldDB" id="A0A840VMH7"/>
<dbReference type="Proteomes" id="UP000557717">
    <property type="component" value="Unassembled WGS sequence"/>
</dbReference>
<feature type="region of interest" description="Disordered" evidence="1">
    <location>
        <begin position="1"/>
        <end position="20"/>
    </location>
</feature>
<accession>A0A840VMH7</accession>
<evidence type="ECO:0000313" key="3">
    <source>
        <dbReference type="Proteomes" id="UP000557717"/>
    </source>
</evidence>
<dbReference type="EMBL" id="JACHFD010000037">
    <property type="protein sequence ID" value="MBB5353831.1"/>
    <property type="molecule type" value="Genomic_DNA"/>
</dbReference>
<evidence type="ECO:0000256" key="1">
    <source>
        <dbReference type="SAM" id="MobiDB-lite"/>
    </source>
</evidence>
<comment type="caution">
    <text evidence="2">The sequence shown here is derived from an EMBL/GenBank/DDBJ whole genome shotgun (WGS) entry which is preliminary data.</text>
</comment>